<comment type="caution">
    <text evidence="1">The sequence shown here is derived from an EMBL/GenBank/DDBJ whole genome shotgun (WGS) entry which is preliminary data.</text>
</comment>
<keyword evidence="2" id="KW-1185">Reference proteome</keyword>
<proteinExistence type="predicted"/>
<protein>
    <submittedName>
        <fullName evidence="1">Uncharacterized protein</fullName>
    </submittedName>
</protein>
<reference evidence="1 2" key="1">
    <citation type="journal article" date="2021" name="Hortic Res">
        <title>High-quality reference genome and annotation aids understanding of berry development for evergreen blueberry (Vaccinium darrowii).</title>
        <authorList>
            <person name="Yu J."/>
            <person name="Hulse-Kemp A.M."/>
            <person name="Babiker E."/>
            <person name="Staton M."/>
        </authorList>
    </citation>
    <scope>NUCLEOTIDE SEQUENCE [LARGE SCALE GENOMIC DNA]</scope>
    <source>
        <strain evidence="2">cv. NJ 8807/NJ 8810</strain>
        <tissue evidence="1">Young leaf</tissue>
    </source>
</reference>
<name>A0ACB7X0U1_9ERIC</name>
<gene>
    <name evidence="1" type="ORF">Vadar_014591</name>
</gene>
<evidence type="ECO:0000313" key="2">
    <source>
        <dbReference type="Proteomes" id="UP000828048"/>
    </source>
</evidence>
<evidence type="ECO:0000313" key="1">
    <source>
        <dbReference type="EMBL" id="KAH7834291.1"/>
    </source>
</evidence>
<sequence>MSDFIPEELVVDILSRLPTKSLIRFRQCIKGSPPEEIKLEHRKLFIDAGEEDTNTIDEYLEIPCPLKSRRLHFYSLMGYVKGLFCVFEQDNFFLWNPSIRKSISLPKPGITKKTHGTFVDYLGFGFDSRSNDYKLVRIVDLCGIELPVVEVYSLNAGLWQVSSGAGGSFPPGFYIGYCSGSRTSCLKGAIHWAAQARVPRDVRLVLSFDLSDEVFKTISLPSDLASARFIIEASVFGGLLSLICHDNFIRENKSCSIWIMKEYGKVDSWYKYVKIDLTGGINGVIGIRKNGHILLEGEKPRPWELSSYDPRNKEIKKLGIKGTAGFFHANTYEENLILLNKTEVSVSSRGWRRKRKDRHCIKGSPPEEIKLEHYKLFIDASEEGTNTFDEFQEIPFPLKSRRLHFYFLMGYVKGLFCVFEQDSYFFWNPSIRKSIGLPKPGITKKTHGSLVDFLGFGFDSRSNDYKLVRVVSLSRTKPSEMEEVNLVEIYSLNAGLWKVSSRAGDSFPPGYYLETPSAYLKGAIHWAAEPLRHRIDAVVLSFDLSDEVFKTISLPSDLASASDMETSVVWGSLSLICEDTFDRANKSCSIWIMKEYGVVDSWYKYVKIDLTGGIKGVIGIRNNGHILLEGDKPRHWELSSYDPRSKEVKLLGINGTIGHFSVDAYEENLVLLNKTDVPVSRRGWSRKRKDRTLIASVFQSLKWLSGLRRPKSFTFELALDGIFLGSRTRDLFYKIGAGLGYQKPRREHKHRPLQPPSPWSPVQLRRRRRETAVLRNSNEWRQLLGAPKGPLVDTTIAIAGGPSLPLREQGWFTEDRRDSGYEVGRGVGE</sequence>
<dbReference type="Proteomes" id="UP000828048">
    <property type="component" value="Chromosome 2"/>
</dbReference>
<accession>A0ACB7X0U1</accession>
<dbReference type="EMBL" id="CM037152">
    <property type="protein sequence ID" value="KAH7834291.1"/>
    <property type="molecule type" value="Genomic_DNA"/>
</dbReference>
<organism evidence="1 2">
    <name type="scientific">Vaccinium darrowii</name>
    <dbReference type="NCBI Taxonomy" id="229202"/>
    <lineage>
        <taxon>Eukaryota</taxon>
        <taxon>Viridiplantae</taxon>
        <taxon>Streptophyta</taxon>
        <taxon>Embryophyta</taxon>
        <taxon>Tracheophyta</taxon>
        <taxon>Spermatophyta</taxon>
        <taxon>Magnoliopsida</taxon>
        <taxon>eudicotyledons</taxon>
        <taxon>Gunneridae</taxon>
        <taxon>Pentapetalae</taxon>
        <taxon>asterids</taxon>
        <taxon>Ericales</taxon>
        <taxon>Ericaceae</taxon>
        <taxon>Vaccinioideae</taxon>
        <taxon>Vaccinieae</taxon>
        <taxon>Vaccinium</taxon>
    </lineage>
</organism>